<comment type="caution">
    <text evidence="2">The sequence shown here is derived from an EMBL/GenBank/DDBJ whole genome shotgun (WGS) entry which is preliminary data.</text>
</comment>
<feature type="region of interest" description="Disordered" evidence="1">
    <location>
        <begin position="1"/>
        <end position="21"/>
    </location>
</feature>
<dbReference type="Proteomes" id="UP000314294">
    <property type="component" value="Unassembled WGS sequence"/>
</dbReference>
<gene>
    <name evidence="2" type="ORF">EYF80_036731</name>
</gene>
<evidence type="ECO:0000313" key="3">
    <source>
        <dbReference type="Proteomes" id="UP000314294"/>
    </source>
</evidence>
<keyword evidence="3" id="KW-1185">Reference proteome</keyword>
<dbReference type="AlphaFoldDB" id="A0A4Z2GHL0"/>
<organism evidence="2 3">
    <name type="scientific">Liparis tanakae</name>
    <name type="common">Tanaka's snailfish</name>
    <dbReference type="NCBI Taxonomy" id="230148"/>
    <lineage>
        <taxon>Eukaryota</taxon>
        <taxon>Metazoa</taxon>
        <taxon>Chordata</taxon>
        <taxon>Craniata</taxon>
        <taxon>Vertebrata</taxon>
        <taxon>Euteleostomi</taxon>
        <taxon>Actinopterygii</taxon>
        <taxon>Neopterygii</taxon>
        <taxon>Teleostei</taxon>
        <taxon>Neoteleostei</taxon>
        <taxon>Acanthomorphata</taxon>
        <taxon>Eupercaria</taxon>
        <taxon>Perciformes</taxon>
        <taxon>Cottioidei</taxon>
        <taxon>Cottales</taxon>
        <taxon>Liparidae</taxon>
        <taxon>Liparis</taxon>
    </lineage>
</organism>
<sequence length="190" mass="20395">MKSKRQIRKQQQMSRRRQTETDSWNVIVSVRGDRSGDEEMLHGPLQQRLRHSEPAEVLQVLPRQLVRVREAAAVASHDGGLPLTPSSSASAVGSLLFLCTFLDFPSTSSSAFFSKIGLRRSVDGRVCPAVSTPHSSEARSISGGLAKKAPGGLTEVKEAAGSFWYGGRLLGSVSLEPWTGSGVPPAKVAE</sequence>
<dbReference type="EMBL" id="SRLO01000528">
    <property type="protein sequence ID" value="TNN53038.1"/>
    <property type="molecule type" value="Genomic_DNA"/>
</dbReference>
<protein>
    <submittedName>
        <fullName evidence="2">Uncharacterized protein</fullName>
    </submittedName>
</protein>
<name>A0A4Z2GHL0_9TELE</name>
<proteinExistence type="predicted"/>
<reference evidence="2 3" key="1">
    <citation type="submission" date="2019-03" db="EMBL/GenBank/DDBJ databases">
        <title>First draft genome of Liparis tanakae, snailfish: a comprehensive survey of snailfish specific genes.</title>
        <authorList>
            <person name="Kim W."/>
            <person name="Song I."/>
            <person name="Jeong J.-H."/>
            <person name="Kim D."/>
            <person name="Kim S."/>
            <person name="Ryu S."/>
            <person name="Song J.Y."/>
            <person name="Lee S.K."/>
        </authorList>
    </citation>
    <scope>NUCLEOTIDE SEQUENCE [LARGE SCALE GENOMIC DNA]</scope>
    <source>
        <tissue evidence="2">Muscle</tissue>
    </source>
</reference>
<evidence type="ECO:0000313" key="2">
    <source>
        <dbReference type="EMBL" id="TNN53038.1"/>
    </source>
</evidence>
<evidence type="ECO:0000256" key="1">
    <source>
        <dbReference type="SAM" id="MobiDB-lite"/>
    </source>
</evidence>
<accession>A0A4Z2GHL0</accession>